<evidence type="ECO:0000256" key="1">
    <source>
        <dbReference type="SAM" id="Phobius"/>
    </source>
</evidence>
<evidence type="ECO:0000313" key="2">
    <source>
        <dbReference type="EMBL" id="QBK31471.1"/>
    </source>
</evidence>
<name>A0A4P6V263_9HYPH</name>
<protein>
    <submittedName>
        <fullName evidence="2">Uncharacterized protein</fullName>
    </submittedName>
</protein>
<keyword evidence="1" id="KW-0812">Transmembrane</keyword>
<dbReference type="Proteomes" id="UP000293719">
    <property type="component" value="Chromosome"/>
</dbReference>
<dbReference type="EMBL" id="CP036532">
    <property type="protein sequence ID" value="QBK31471.1"/>
    <property type="molecule type" value="Genomic_DNA"/>
</dbReference>
<dbReference type="KEGG" id="rpod:E0E05_13155"/>
<reference evidence="2 3" key="1">
    <citation type="journal article" date="2017" name="Int. J. Syst. Evol. Microbiol.">
        <title>Roseitalea porphyridii gen. nov., sp. nov., isolated from a red alga, and reclassification of Hoeflea suaedae Chung et al. 2013 as Pseudohoeflea suaedae gen. nov., comb. nov.</title>
        <authorList>
            <person name="Hyeon J.W."/>
            <person name="Jeong S.E."/>
            <person name="Baek K."/>
            <person name="Jeon C.O."/>
        </authorList>
    </citation>
    <scope>NUCLEOTIDE SEQUENCE [LARGE SCALE GENOMIC DNA]</scope>
    <source>
        <strain evidence="2 3">MA7-20</strain>
    </source>
</reference>
<gene>
    <name evidence="2" type="ORF">E0E05_13155</name>
</gene>
<sequence>MTQPSHMTTANPAPARPPRASVAAPLVLAAAIVLVGVAGVYAYGAEGAGLIVAMIETGLAWCF</sequence>
<evidence type="ECO:0000313" key="3">
    <source>
        <dbReference type="Proteomes" id="UP000293719"/>
    </source>
</evidence>
<feature type="transmembrane region" description="Helical" evidence="1">
    <location>
        <begin position="20"/>
        <end position="44"/>
    </location>
</feature>
<keyword evidence="3" id="KW-1185">Reference proteome</keyword>
<accession>A0A4P6V263</accession>
<keyword evidence="1" id="KW-0472">Membrane</keyword>
<organism evidence="2 3">
    <name type="scientific">Roseitalea porphyridii</name>
    <dbReference type="NCBI Taxonomy" id="1852022"/>
    <lineage>
        <taxon>Bacteria</taxon>
        <taxon>Pseudomonadati</taxon>
        <taxon>Pseudomonadota</taxon>
        <taxon>Alphaproteobacteria</taxon>
        <taxon>Hyphomicrobiales</taxon>
        <taxon>Ahrensiaceae</taxon>
        <taxon>Roseitalea</taxon>
    </lineage>
</organism>
<keyword evidence="1" id="KW-1133">Transmembrane helix</keyword>
<proteinExistence type="predicted"/>
<dbReference type="GeneID" id="90768251"/>
<dbReference type="AlphaFoldDB" id="A0A4P6V263"/>
<dbReference type="RefSeq" id="WP_131617134.1">
    <property type="nucleotide sequence ID" value="NZ_CP036532.1"/>
</dbReference>